<proteinExistence type="predicted"/>
<keyword evidence="1" id="KW-0732">Signal</keyword>
<organism evidence="3">
    <name type="scientific">Bacillus cereus group sp. MS39</name>
    <dbReference type="NCBI Taxonomy" id="3041344"/>
    <lineage>
        <taxon>Bacteria</taxon>
        <taxon>Bacillati</taxon>
        <taxon>Bacillota</taxon>
        <taxon>Bacilli</taxon>
        <taxon>Bacillales</taxon>
        <taxon>Bacillaceae</taxon>
        <taxon>Bacillus</taxon>
        <taxon>Bacillus cereus group</taxon>
    </lineage>
</organism>
<dbReference type="GO" id="GO:0004040">
    <property type="term" value="F:amidase activity"/>
    <property type="evidence" value="ECO:0007669"/>
    <property type="project" value="InterPro"/>
</dbReference>
<feature type="domain" description="SH3b" evidence="2">
    <location>
        <begin position="364"/>
        <end position="426"/>
    </location>
</feature>
<feature type="domain" description="SH3b" evidence="2">
    <location>
        <begin position="279"/>
        <end position="341"/>
    </location>
</feature>
<dbReference type="Gene3D" id="1.10.530.10">
    <property type="match status" value="1"/>
</dbReference>
<dbReference type="PANTHER" id="PTHR34408:SF2">
    <property type="entry name" value="CELL WALL-BINDING PROTEIN YWSB"/>
    <property type="match status" value="1"/>
</dbReference>
<dbReference type="EMBL" id="CP123058">
    <property type="protein sequence ID" value="XCH18751.1"/>
    <property type="molecule type" value="Genomic_DNA"/>
</dbReference>
<dbReference type="PANTHER" id="PTHR34408">
    <property type="entry name" value="FAMILY PROTEIN, PUTATIVE-RELATED"/>
    <property type="match status" value="1"/>
</dbReference>
<dbReference type="InterPro" id="IPR025987">
    <property type="entry name" value="GW_dom"/>
</dbReference>
<evidence type="ECO:0000313" key="3">
    <source>
        <dbReference type="EMBL" id="XCH18751.1"/>
    </source>
</evidence>
<evidence type="ECO:0000259" key="2">
    <source>
        <dbReference type="PROSITE" id="PS51781"/>
    </source>
</evidence>
<feature type="domain" description="SH3b" evidence="2">
    <location>
        <begin position="910"/>
        <end position="972"/>
    </location>
</feature>
<feature type="chain" id="PRO_5043728427" evidence="1">
    <location>
        <begin position="28"/>
        <end position="1369"/>
    </location>
</feature>
<protein>
    <submittedName>
        <fullName evidence="3">SH3 domain-containing protein</fullName>
    </submittedName>
</protein>
<feature type="domain" description="SH3b" evidence="2">
    <location>
        <begin position="598"/>
        <end position="660"/>
    </location>
</feature>
<dbReference type="InterPro" id="IPR002901">
    <property type="entry name" value="MGlyc_endo_b_GlcNAc-like_dom"/>
</dbReference>
<dbReference type="Pfam" id="PF13457">
    <property type="entry name" value="GW"/>
    <property type="match status" value="1"/>
</dbReference>
<dbReference type="Pfam" id="PF08239">
    <property type="entry name" value="SH3_3"/>
    <property type="match status" value="12"/>
</dbReference>
<dbReference type="InterPro" id="IPR052354">
    <property type="entry name" value="Cell_Wall_Dynamics_Protein"/>
</dbReference>
<sequence>MKQTTKQIITGTFLATATSFISTHAFAESDNLATVNATNLNIREQPTTQGKVIGTVKKGTNVQVLSKEKEWAKISHDGKEGYVTLQFLGFSNGNPNVEQKQQLTINNGQKEEGIVTATRLNVRNSPALGSSMIGYVQKNEKVTVLGKANGWAKIEYKGKEGYVSLEFLKFGDAIQTPDTSGQKQLQPTIKNGAQEVGTINATSLRVRSAANTSSSVLGNLKNGEKVTVLGKANGWAKISYQGKEGYVSLEFVKIDGNTEEIKKPEQPKTSDATIRNGTQEVGTINATSLRVRSAANTSSSVLGNLKNGEKVTVLGKANGWAKISYQGKEGYVSLEFVKIDGNTEEIKKPEQPKTSDATIKNGTQEVGTINATSLRVRSAANTSSSVLGNLKNGEKVTVLGKANGWAKISYQGKEGYVSLEFVKLEAGKQEEKPAENITNGTQEVGTINATSLRVRSAANTSSSVLGNLKNGEKVTVLGKANGWAKISYQGKEGYVSLEFVKLEAGKQEEKPAENITNGTQEVGTINATSLRVRSAANTSSSILGNLKNGEKVTVLGKANGWAKISYQGKEGYVSLEFVKLEAGKQEEKPAENITNGTQEVGTINATSLRVRSAANTSSSILGNLKNGEKVTVLGKANGWAKISYQGKEGYVSLEFVKLEAGKQEEKPAENITNGTQEVGTINATSLRVRSAANTSSSILGNLKNGEKVTVLGKANGWAKISYQGKEGYVSLEFVKLEAGKQEEKPAENITNGTQEVGTINATSLRVRSAANTSSTILGTLKNGEKVTVLGKANGWAKISYQGKEGYVSLEFVKLEAGKQEEKPAEDITNGTQEVGTINATSLRVRSAANTSSTILGTLKNGEKVTVLGKANGWAKISYQGKEGYVSLEFITIGKDSIDPTNPTNPGQVIEERAVVNASLLNVRKGPSTGAAAVGHLKNGETVTIIGKENGWAKIRFNGGEGYVSLQFLKVKQGSSSYEIVTSSQKVQKPNEAEATQIMQNMKEDAYIKSDGKVVNMKQGFVRANGVINIYDITTGKKLTYVKGGADLKFVKAVDDRIHVQIDGMTGYVNINDVTLHPTMTGEKTSYYATKNGKLYHYVYNPENGKHATYQIGNAPKHLKEGERYEAFDKKQIGGQDSYQYFEYMPLRATSTYTGDEIDNFLRKSNAKSPLIGLGKYFVSAAEKYKMNAGYLVSHAILESGWGTSRIAQDKKNLFGFRAVDSDPYNGATGFKTWEEGIDFCAAYIDKHYLNPSGNTYNGGNLGDKAQGMNVMYASDENWGQQIASLMYRIDAMNGSKDLNKYRLGTLTAGSPIFKSMAEGQTGMTSRNIMVAIKKTVNTPQGSYYEIVSDNKEYNSVYVKAGSVNLVNSY</sequence>
<dbReference type="Gene3D" id="2.30.30.40">
    <property type="entry name" value="SH3 Domains"/>
    <property type="match status" value="12"/>
</dbReference>
<name>A0AAU8F4Z4_9BACI</name>
<feature type="domain" description="SH3b" evidence="2">
    <location>
        <begin position="520"/>
        <end position="582"/>
    </location>
</feature>
<feature type="domain" description="SH3b" evidence="2">
    <location>
        <begin position="754"/>
        <end position="816"/>
    </location>
</feature>
<feature type="domain" description="SH3b" evidence="2">
    <location>
        <begin position="442"/>
        <end position="504"/>
    </location>
</feature>
<dbReference type="InterPro" id="IPR003646">
    <property type="entry name" value="SH3-like_bac-type"/>
</dbReference>
<accession>A0AAU8F4Z4</accession>
<dbReference type="SMART" id="SM00287">
    <property type="entry name" value="SH3b"/>
    <property type="match status" value="12"/>
</dbReference>
<feature type="domain" description="SH3b" evidence="2">
    <location>
        <begin position="194"/>
        <end position="256"/>
    </location>
</feature>
<gene>
    <name evidence="3" type="ORF">QEP67_25570</name>
</gene>
<evidence type="ECO:0000256" key="1">
    <source>
        <dbReference type="SAM" id="SignalP"/>
    </source>
</evidence>
<feature type="domain" description="SH3b" evidence="2">
    <location>
        <begin position="110"/>
        <end position="172"/>
    </location>
</feature>
<reference evidence="3" key="1">
    <citation type="submission" date="2023-04" db="EMBL/GenBank/DDBJ databases">
        <title>Bacillus cereus group whole genome sequencing.</title>
        <authorList>
            <person name="Kang M."/>
            <person name="Kim H.J."/>
        </authorList>
    </citation>
    <scope>NUCLEOTIDE SEQUENCE</scope>
    <source>
        <strain evidence="3">MS39</strain>
    </source>
</reference>
<dbReference type="SMART" id="SM00047">
    <property type="entry name" value="LYZ2"/>
    <property type="match status" value="1"/>
</dbReference>
<dbReference type="RefSeq" id="WP_353706466.1">
    <property type="nucleotide sequence ID" value="NZ_CP123058.1"/>
</dbReference>
<feature type="domain" description="SH3b" evidence="2">
    <location>
        <begin position="676"/>
        <end position="738"/>
    </location>
</feature>
<feature type="domain" description="SH3b" evidence="2">
    <location>
        <begin position="30"/>
        <end position="92"/>
    </location>
</feature>
<dbReference type="PROSITE" id="PS51781">
    <property type="entry name" value="SH3B"/>
    <property type="match status" value="12"/>
</dbReference>
<dbReference type="Pfam" id="PF01832">
    <property type="entry name" value="Glucosaminidase"/>
    <property type="match status" value="1"/>
</dbReference>
<feature type="signal peptide" evidence="1">
    <location>
        <begin position="1"/>
        <end position="27"/>
    </location>
</feature>
<feature type="domain" description="SH3b" evidence="2">
    <location>
        <begin position="832"/>
        <end position="894"/>
    </location>
</feature>